<dbReference type="InterPro" id="IPR050765">
    <property type="entry name" value="Riboflavin_Biosynth_HTPR"/>
</dbReference>
<gene>
    <name evidence="1" type="ORF">CVS30_16655</name>
</gene>
<dbReference type="PANTHER" id="PTHR38011">
    <property type="entry name" value="DIHYDROFOLATE REDUCTASE FAMILY PROTEIN (AFU_ORTHOLOGUE AFUA_8G06820)"/>
    <property type="match status" value="1"/>
</dbReference>
<evidence type="ECO:0000313" key="1">
    <source>
        <dbReference type="EMBL" id="PYI37173.1"/>
    </source>
</evidence>
<dbReference type="EMBL" id="QJVC01000027">
    <property type="protein sequence ID" value="PYI37173.1"/>
    <property type="molecule type" value="Genomic_DNA"/>
</dbReference>
<dbReference type="RefSeq" id="WP_110486678.1">
    <property type="nucleotide sequence ID" value="NZ_QJVC01000027.1"/>
</dbReference>
<dbReference type="Proteomes" id="UP000247980">
    <property type="component" value="Unassembled WGS sequence"/>
</dbReference>
<dbReference type="SUPFAM" id="SSF53597">
    <property type="entry name" value="Dihydrofolate reductase-like"/>
    <property type="match status" value="1"/>
</dbReference>
<organism evidence="1 2">
    <name type="scientific">Arthrobacter psychrolactophilus</name>
    <dbReference type="NCBI Taxonomy" id="92442"/>
    <lineage>
        <taxon>Bacteria</taxon>
        <taxon>Bacillati</taxon>
        <taxon>Actinomycetota</taxon>
        <taxon>Actinomycetes</taxon>
        <taxon>Micrococcales</taxon>
        <taxon>Micrococcaceae</taxon>
        <taxon>Arthrobacter</taxon>
    </lineage>
</organism>
<sequence length="193" mass="21330">MRKLVYFISLSLDGFIAGPEDQVDFFDGSDDYMQRMVHDYADLMPHHARVQLGLSEHSLSRFDTVVMGRRTYEPALAMGMTSPYAHLRQLVFSRTLVSTDPAVQVIESDPLGTIRSLKSEDSVMDIYLAGGGQLAGVLLPEIDELIIKRYPVIVGSGLRAFAHGYAPVQFAMVDNLTFASGNSITRFTPVPQS</sequence>
<accession>A0A2V5ISQ8</accession>
<reference evidence="1 2" key="1">
    <citation type="submission" date="2018-05" db="EMBL/GenBank/DDBJ databases">
        <title>Genetic diversity of glacier-inhabiting Cryobacterium bacteria in China and description of Cryobacterium mengkeensis sp. nov. and Arthrobacter glacialis sp. nov.</title>
        <authorList>
            <person name="Liu Q."/>
            <person name="Xin Y.-H."/>
        </authorList>
    </citation>
    <scope>NUCLEOTIDE SEQUENCE [LARGE SCALE GENOMIC DNA]</scope>
    <source>
        <strain evidence="1 2">B7</strain>
    </source>
</reference>
<name>A0A2V5ISQ8_9MICC</name>
<proteinExistence type="predicted"/>
<evidence type="ECO:0000313" key="2">
    <source>
        <dbReference type="Proteomes" id="UP000247980"/>
    </source>
</evidence>
<dbReference type="Gene3D" id="3.40.430.10">
    <property type="entry name" value="Dihydrofolate Reductase, subunit A"/>
    <property type="match status" value="1"/>
</dbReference>
<dbReference type="InterPro" id="IPR024072">
    <property type="entry name" value="DHFR-like_dom_sf"/>
</dbReference>
<protein>
    <submittedName>
        <fullName evidence="1">Deaminase</fullName>
    </submittedName>
</protein>
<comment type="caution">
    <text evidence="1">The sequence shown here is derived from an EMBL/GenBank/DDBJ whole genome shotgun (WGS) entry which is preliminary data.</text>
</comment>
<dbReference type="OrthoDB" id="195113at2"/>
<dbReference type="AlphaFoldDB" id="A0A2V5ISQ8"/>
<dbReference type="PANTHER" id="PTHR38011:SF11">
    <property type="entry name" value="2,5-DIAMINO-6-RIBOSYLAMINO-4(3H)-PYRIMIDINONE 5'-PHOSPHATE REDUCTASE"/>
    <property type="match status" value="1"/>
</dbReference>
<keyword evidence="2" id="KW-1185">Reference proteome</keyword>